<evidence type="ECO:0000313" key="3">
    <source>
        <dbReference type="Proteomes" id="UP000262583"/>
    </source>
</evidence>
<accession>A0A2Z4Y5T9</accession>
<protein>
    <recommendedName>
        <fullName evidence="1">Fe-S metabolism associated domain-containing protein</fullName>
    </recommendedName>
</protein>
<evidence type="ECO:0000259" key="1">
    <source>
        <dbReference type="Pfam" id="PF02657"/>
    </source>
</evidence>
<evidence type="ECO:0000313" key="2">
    <source>
        <dbReference type="EMBL" id="AXA36591.1"/>
    </source>
</evidence>
<organism evidence="2 3">
    <name type="scientific">Sumerlaea chitinivorans</name>
    <dbReference type="NCBI Taxonomy" id="2250252"/>
    <lineage>
        <taxon>Bacteria</taxon>
        <taxon>Candidatus Sumerlaeota</taxon>
        <taxon>Candidatus Sumerlaeia</taxon>
        <taxon>Candidatus Sumerlaeales</taxon>
        <taxon>Candidatus Sumerlaeaceae</taxon>
        <taxon>Candidatus Sumerlaea</taxon>
    </lineage>
</organism>
<dbReference type="AlphaFoldDB" id="A0A2Z4Y5T9"/>
<dbReference type="Proteomes" id="UP000262583">
    <property type="component" value="Chromosome"/>
</dbReference>
<reference evidence="2 3" key="1">
    <citation type="submission" date="2018-05" db="EMBL/GenBank/DDBJ databases">
        <title>A metagenomic window into the 2 km-deep terrestrial subsurface aquifer revealed taxonomically and functionally diverse microbial community comprising novel uncultured bacterial lineages.</title>
        <authorList>
            <person name="Kadnikov V.V."/>
            <person name="Mardanov A.V."/>
            <person name="Beletsky A.V."/>
            <person name="Banks D."/>
            <person name="Pimenov N.V."/>
            <person name="Frank Y.A."/>
            <person name="Karnachuk O.V."/>
            <person name="Ravin N.V."/>
        </authorList>
    </citation>
    <scope>NUCLEOTIDE SEQUENCE [LARGE SCALE GENOMIC DNA]</scope>
    <source>
        <strain evidence="2">BY</strain>
    </source>
</reference>
<dbReference type="Pfam" id="PF02657">
    <property type="entry name" value="SufE"/>
    <property type="match status" value="1"/>
</dbReference>
<name>A0A2Z4Y5T9_SUMC1</name>
<feature type="domain" description="Fe-S metabolism associated" evidence="1">
    <location>
        <begin position="23"/>
        <end position="147"/>
    </location>
</feature>
<dbReference type="SUPFAM" id="SSF82649">
    <property type="entry name" value="SufE/NifU"/>
    <property type="match status" value="1"/>
</dbReference>
<dbReference type="InterPro" id="IPR003808">
    <property type="entry name" value="Fe-S_metab-assoc_dom"/>
</dbReference>
<dbReference type="EMBL" id="CP030759">
    <property type="protein sequence ID" value="AXA36591.1"/>
    <property type="molecule type" value="Genomic_DNA"/>
</dbReference>
<proteinExistence type="predicted"/>
<gene>
    <name evidence="2" type="ORF">BRCON_1814</name>
</gene>
<sequence>MAKSYFEVNEQENIPAKLARLLEVFRAIRDPADRIMTLIEFAGQYLDPPASVAQRPFPAANRIRGARDPIYLWAIPDEEKNLRYYFCVEHADGISTRALAVILQETLSGAPLNAVSNVSPSIVDTIFGVELSAERRETLRAMVEAVRDTARRRWETTQKMHLN</sequence>
<dbReference type="KEGG" id="schv:BRCON_1814"/>
<dbReference type="Gene3D" id="3.90.1010.10">
    <property type="match status" value="1"/>
</dbReference>